<gene>
    <name evidence="1" type="ORF">JCM19275_3427</name>
</gene>
<dbReference type="Proteomes" id="UP000029647">
    <property type="component" value="Unassembled WGS sequence"/>
</dbReference>
<dbReference type="InterPro" id="IPR032710">
    <property type="entry name" value="NTF2-like_dom_sf"/>
</dbReference>
<dbReference type="SUPFAM" id="SSF54427">
    <property type="entry name" value="NTF2-like"/>
    <property type="match status" value="1"/>
</dbReference>
<name>A0A090X2N0_NONUL</name>
<protein>
    <recommendedName>
        <fullName evidence="3">DUF4440 domain-containing protein</fullName>
    </recommendedName>
</protein>
<comment type="caution">
    <text evidence="1">The sequence shown here is derived from an EMBL/GenBank/DDBJ whole genome shotgun (WGS) entry which is preliminary data.</text>
</comment>
<evidence type="ECO:0000313" key="1">
    <source>
        <dbReference type="EMBL" id="GAL74572.1"/>
    </source>
</evidence>
<dbReference type="EMBL" id="BBNT01000002">
    <property type="protein sequence ID" value="GAL74572.1"/>
    <property type="molecule type" value="Genomic_DNA"/>
</dbReference>
<organism evidence="1 2">
    <name type="scientific">Nonlabens ulvanivorans</name>
    <name type="common">Persicivirga ulvanivorans</name>
    <dbReference type="NCBI Taxonomy" id="906888"/>
    <lineage>
        <taxon>Bacteria</taxon>
        <taxon>Pseudomonadati</taxon>
        <taxon>Bacteroidota</taxon>
        <taxon>Flavobacteriia</taxon>
        <taxon>Flavobacteriales</taxon>
        <taxon>Flavobacteriaceae</taxon>
        <taxon>Nonlabens</taxon>
    </lineage>
</organism>
<evidence type="ECO:0000313" key="2">
    <source>
        <dbReference type="Proteomes" id="UP000029647"/>
    </source>
</evidence>
<evidence type="ECO:0008006" key="3">
    <source>
        <dbReference type="Google" id="ProtNLM"/>
    </source>
</evidence>
<sequence length="86" mass="9480">MNENLVTEVRNALDQWLEAFNSNDIEALMSLYDSEIVYANSNKPIEIGIPVVKAGFINSFAIKPKVFFKEEQAIAVEGLGYVAGAI</sequence>
<reference evidence="1 2" key="1">
    <citation type="journal article" date="2014" name="Genome Announc.">
        <title>Draft Genome Sequences of Marine Flavobacterium Nonlabens Strains NR17, NR24, NR27, NR32, NR33, and Ara13.</title>
        <authorList>
            <person name="Nakanishi M."/>
            <person name="Meirelles P."/>
            <person name="Suzuki R."/>
            <person name="Takatani N."/>
            <person name="Mino S."/>
            <person name="Suda W."/>
            <person name="Oshima K."/>
            <person name="Hattori M."/>
            <person name="Ohkuma M."/>
            <person name="Hosokawa M."/>
            <person name="Miyashita K."/>
            <person name="Thompson F.L."/>
            <person name="Niwa A."/>
            <person name="Sawabe T."/>
            <person name="Sawabe T."/>
        </authorList>
    </citation>
    <scope>NUCLEOTIDE SEQUENCE [LARGE SCALE GENOMIC DNA]</scope>
    <source>
        <strain evidence="2">JCM19275</strain>
    </source>
</reference>
<accession>A0A090X2N0</accession>
<proteinExistence type="predicted"/>
<dbReference type="Gene3D" id="3.10.450.50">
    <property type="match status" value="1"/>
</dbReference>
<dbReference type="AlphaFoldDB" id="A0A090X2N0"/>